<name>A0A7W9QCA1_9ACTN</name>
<proteinExistence type="predicted"/>
<evidence type="ECO:0000256" key="1">
    <source>
        <dbReference type="SAM" id="Phobius"/>
    </source>
</evidence>
<protein>
    <submittedName>
        <fullName evidence="2">Uncharacterized protein</fullName>
    </submittedName>
</protein>
<reference evidence="2 3" key="1">
    <citation type="submission" date="2020-08" db="EMBL/GenBank/DDBJ databases">
        <title>Genomic Encyclopedia of Type Strains, Phase III (KMG-III): the genomes of soil and plant-associated and newly described type strains.</title>
        <authorList>
            <person name="Whitman W."/>
        </authorList>
    </citation>
    <scope>NUCLEOTIDE SEQUENCE [LARGE SCALE GENOMIC DNA]</scope>
    <source>
        <strain evidence="2 3">CECT 8305</strain>
    </source>
</reference>
<comment type="caution">
    <text evidence="2">The sequence shown here is derived from an EMBL/GenBank/DDBJ whole genome shotgun (WGS) entry which is preliminary data.</text>
</comment>
<sequence>MRNLLLFPFRTYFTPATAVSPAVFLVVRMEPKRKVNN</sequence>
<keyword evidence="1" id="KW-0812">Transmembrane</keyword>
<keyword evidence="3" id="KW-1185">Reference proteome</keyword>
<organism evidence="2 3">
    <name type="scientific">Streptomyces zagrosensis</name>
    <dbReference type="NCBI Taxonomy" id="1042984"/>
    <lineage>
        <taxon>Bacteria</taxon>
        <taxon>Bacillati</taxon>
        <taxon>Actinomycetota</taxon>
        <taxon>Actinomycetes</taxon>
        <taxon>Kitasatosporales</taxon>
        <taxon>Streptomycetaceae</taxon>
        <taxon>Streptomyces</taxon>
    </lineage>
</organism>
<feature type="transmembrane region" description="Helical" evidence="1">
    <location>
        <begin position="12"/>
        <end position="29"/>
    </location>
</feature>
<gene>
    <name evidence="2" type="ORF">FHS42_004217</name>
</gene>
<dbReference type="Proteomes" id="UP000588098">
    <property type="component" value="Unassembled WGS sequence"/>
</dbReference>
<accession>A0A7W9QCA1</accession>
<evidence type="ECO:0000313" key="3">
    <source>
        <dbReference type="Proteomes" id="UP000588098"/>
    </source>
</evidence>
<keyword evidence="1" id="KW-1133">Transmembrane helix</keyword>
<keyword evidence="1" id="KW-0472">Membrane</keyword>
<evidence type="ECO:0000313" key="2">
    <source>
        <dbReference type="EMBL" id="MBB5937138.1"/>
    </source>
</evidence>
<dbReference type="EMBL" id="JACHJL010000010">
    <property type="protein sequence ID" value="MBB5937138.1"/>
    <property type="molecule type" value="Genomic_DNA"/>
</dbReference>
<dbReference type="AlphaFoldDB" id="A0A7W9QCA1"/>